<dbReference type="EMBL" id="AVQI01000031">
    <property type="protein sequence ID" value="ERK03777.1"/>
    <property type="molecule type" value="Genomic_DNA"/>
</dbReference>
<dbReference type="PANTHER" id="PTHR30006">
    <property type="entry name" value="THIAMINE-BINDING PERIPLASMIC PROTEIN-RELATED"/>
    <property type="match status" value="1"/>
</dbReference>
<dbReference type="PATRIC" id="fig|1125725.3.peg.1628"/>
<dbReference type="PIRSF" id="PIRSF002825">
    <property type="entry name" value="CfbpA"/>
    <property type="match status" value="1"/>
</dbReference>
<evidence type="ECO:0000313" key="4">
    <source>
        <dbReference type="EMBL" id="ERK03777.1"/>
    </source>
</evidence>
<dbReference type="GO" id="GO:0030288">
    <property type="term" value="C:outer membrane-bounded periplasmic space"/>
    <property type="evidence" value="ECO:0007669"/>
    <property type="project" value="TreeGrafter"/>
</dbReference>
<dbReference type="Proteomes" id="UP000016412">
    <property type="component" value="Unassembled WGS sequence"/>
</dbReference>
<dbReference type="SUPFAM" id="SSF53850">
    <property type="entry name" value="Periplasmic binding protein-like II"/>
    <property type="match status" value="1"/>
</dbReference>
<dbReference type="Gene3D" id="3.40.190.10">
    <property type="entry name" value="Periplasmic binding protein-like II"/>
    <property type="match status" value="2"/>
</dbReference>
<feature type="signal peptide" evidence="2">
    <location>
        <begin position="1"/>
        <end position="21"/>
    </location>
</feature>
<dbReference type="eggNOG" id="COG1840">
    <property type="taxonomic scope" value="Bacteria"/>
</dbReference>
<sequence>MKTKSIIFAALLASLCLPVFSLGESDKKNNRIVLYSSMTENDIGNLTKLFEAKNPGMTIEVVNGSAGELTARIRAEKNNPQGDVMWGGLSNSDGKINADLFEPFLTKYEPEIMADYRSNNGFYNLDHLSTVVFCVNTDLEKQLGLNIKGYPDLLDPKLKGKIVFSDPNSSSAAWNNVCNIMSVYGNDSPKAWDYIEKLIKNGLVVSTSSSVCFKSVQTGEYVVGLTYEDGASTLLKSGATNIRMVYPAEGTSASAFGCAMIKGCKNPEGAKMLIEFLMSPEGETELGNALQTLRLTNTKATYTSKYLPASKDVKWVSRDIDWLIANKKAVLERWNAIYTSNHK</sequence>
<name>U2KZ90_TRESO</name>
<feature type="chain" id="PRO_5004629827" evidence="2">
    <location>
        <begin position="22"/>
        <end position="343"/>
    </location>
</feature>
<dbReference type="PANTHER" id="PTHR30006:SF2">
    <property type="entry name" value="ABC TRANSPORTER SUBSTRATE-BINDING PROTEIN"/>
    <property type="match status" value="1"/>
</dbReference>
<evidence type="ECO:0000313" key="3">
    <source>
        <dbReference type="EMBL" id="ERF60418.1"/>
    </source>
</evidence>
<keyword evidence="1 2" id="KW-0732">Signal</keyword>
<proteinExistence type="predicted"/>
<gene>
    <name evidence="4" type="ORF">HMPREF0860_2586</name>
    <name evidence="3" type="ORF">HMPREF1325_2456</name>
</gene>
<dbReference type="GO" id="GO:0030976">
    <property type="term" value="F:thiamine pyrophosphate binding"/>
    <property type="evidence" value="ECO:0007669"/>
    <property type="project" value="TreeGrafter"/>
</dbReference>
<comment type="caution">
    <text evidence="3">The sequence shown here is derived from an EMBL/GenBank/DDBJ whole genome shotgun (WGS) entry which is preliminary data.</text>
</comment>
<dbReference type="AlphaFoldDB" id="U2KZ90"/>
<evidence type="ECO:0000313" key="6">
    <source>
        <dbReference type="Proteomes" id="UP000016646"/>
    </source>
</evidence>
<accession>U2KZ90</accession>
<dbReference type="Pfam" id="PF13416">
    <property type="entry name" value="SBP_bac_8"/>
    <property type="match status" value="1"/>
</dbReference>
<dbReference type="EMBL" id="AUZJ01000043">
    <property type="protein sequence ID" value="ERF60418.1"/>
    <property type="molecule type" value="Genomic_DNA"/>
</dbReference>
<evidence type="ECO:0000256" key="1">
    <source>
        <dbReference type="ARBA" id="ARBA00022729"/>
    </source>
</evidence>
<dbReference type="GO" id="GO:0030975">
    <property type="term" value="F:thiamine binding"/>
    <property type="evidence" value="ECO:0007669"/>
    <property type="project" value="TreeGrafter"/>
</dbReference>
<reference evidence="5 6" key="1">
    <citation type="submission" date="2013-08" db="EMBL/GenBank/DDBJ databases">
        <authorList>
            <person name="Durkin A.S."/>
            <person name="Haft D.R."/>
            <person name="McCorrison J."/>
            <person name="Torralba M."/>
            <person name="Gillis M."/>
            <person name="Haft D.H."/>
            <person name="Methe B."/>
            <person name="Sutton G."/>
            <person name="Nelson K.E."/>
        </authorList>
    </citation>
    <scope>NUCLEOTIDE SEQUENCE [LARGE SCALE GENOMIC DNA]</scope>
    <source>
        <strain evidence="4 6">ATCC 35536</strain>
        <strain evidence="3 5">VPI DR56BR1116</strain>
    </source>
</reference>
<organism evidence="3 5">
    <name type="scientific">Treponema socranskii subsp. socranskii VPI DR56BR1116 = ATCC 35536</name>
    <dbReference type="NCBI Taxonomy" id="1125725"/>
    <lineage>
        <taxon>Bacteria</taxon>
        <taxon>Pseudomonadati</taxon>
        <taxon>Spirochaetota</taxon>
        <taxon>Spirochaetia</taxon>
        <taxon>Spirochaetales</taxon>
        <taxon>Treponemataceae</taxon>
        <taxon>Treponema</taxon>
    </lineage>
</organism>
<evidence type="ECO:0000256" key="2">
    <source>
        <dbReference type="SAM" id="SignalP"/>
    </source>
</evidence>
<dbReference type="STRING" id="1125725.HMPREF1325_2456"/>
<protein>
    <submittedName>
        <fullName evidence="3">ABC transporter, solute-binding protein</fullName>
    </submittedName>
</protein>
<dbReference type="InterPro" id="IPR026045">
    <property type="entry name" value="Ferric-bd"/>
</dbReference>
<dbReference type="GO" id="GO:0015888">
    <property type="term" value="P:thiamine transport"/>
    <property type="evidence" value="ECO:0007669"/>
    <property type="project" value="TreeGrafter"/>
</dbReference>
<dbReference type="RefSeq" id="WP_021330816.1">
    <property type="nucleotide sequence ID" value="NZ_AUZJ01000043.1"/>
</dbReference>
<dbReference type="InterPro" id="IPR006059">
    <property type="entry name" value="SBP"/>
</dbReference>
<dbReference type="Proteomes" id="UP000016646">
    <property type="component" value="Unassembled WGS sequence"/>
</dbReference>
<evidence type="ECO:0000313" key="5">
    <source>
        <dbReference type="Proteomes" id="UP000016412"/>
    </source>
</evidence>
<keyword evidence="6" id="KW-1185">Reference proteome</keyword>